<dbReference type="InterPro" id="IPR005140">
    <property type="entry name" value="eRF1_Pelota-like_N"/>
</dbReference>
<protein>
    <recommendedName>
        <fullName evidence="10">Protein DOM34 homolog</fullName>
    </recommendedName>
</protein>
<gene>
    <name evidence="13" type="ORF">MKK02DRAFT_35099</name>
</gene>
<dbReference type="SUPFAM" id="SSF55315">
    <property type="entry name" value="L30e-like"/>
    <property type="match status" value="1"/>
</dbReference>
<proteinExistence type="inferred from homology"/>
<dbReference type="GO" id="GO:0070966">
    <property type="term" value="P:nuclear-transcribed mRNA catabolic process, no-go decay"/>
    <property type="evidence" value="ECO:0007669"/>
    <property type="project" value="InterPro"/>
</dbReference>
<keyword evidence="5" id="KW-0132">Cell division</keyword>
<dbReference type="GO" id="GO:0006412">
    <property type="term" value="P:translation"/>
    <property type="evidence" value="ECO:0007669"/>
    <property type="project" value="UniProtKB-ARBA"/>
</dbReference>
<feature type="domain" description="eRF1/Pelota-like N-terminal" evidence="12">
    <location>
        <begin position="1"/>
        <end position="149"/>
    </location>
</feature>
<comment type="function">
    <text evidence="10">Component of the Dom34-Hbs1 complex, a complex that recognizes stalled ribosomes and triggers the No-Go Decay (NGD) pathway (PubMed:20890290). In the Dom34-Hbs1 complex, dom34 recognizes ribosomes stalled at the 3' end of an mRNA and engages stalled ribosomes by destabilizing mRNA in the mRNA channel. Following ribosome-binding, the Dom34-Hbs1 complex promotes the disassembly of stalled ribosomes, followed by degradation of damaged mRNAs as part of the NGD pathway.</text>
</comment>
<evidence type="ECO:0000259" key="12">
    <source>
        <dbReference type="SMART" id="SM01194"/>
    </source>
</evidence>
<dbReference type="GO" id="GO:0051301">
    <property type="term" value="P:cell division"/>
    <property type="evidence" value="ECO:0007669"/>
    <property type="project" value="UniProtKB-KW"/>
</dbReference>
<comment type="cofactor">
    <cofactor evidence="1 10">
        <name>a divalent metal cation</name>
        <dbReference type="ChEBI" id="CHEBI:60240"/>
    </cofactor>
</comment>
<name>A0AA38HHZ3_9TREE</name>
<keyword evidence="9" id="KW-0131">Cell cycle</keyword>
<dbReference type="InterPro" id="IPR004405">
    <property type="entry name" value="TF_pelota"/>
</dbReference>
<dbReference type="RefSeq" id="XP_052949386.1">
    <property type="nucleotide sequence ID" value="XM_053089081.1"/>
</dbReference>
<accession>A0AA38HHZ3</accession>
<feature type="compositionally biased region" description="Basic and acidic residues" evidence="11">
    <location>
        <begin position="399"/>
        <end position="410"/>
    </location>
</feature>
<dbReference type="GO" id="GO:0070651">
    <property type="term" value="P:nonfunctional rRNA decay"/>
    <property type="evidence" value="ECO:0007669"/>
    <property type="project" value="TreeGrafter"/>
</dbReference>
<comment type="similarity">
    <text evidence="3 10">Belongs to the eukaryotic release factor 1 family. Pelota subfamily.</text>
</comment>
<dbReference type="GO" id="GO:0005737">
    <property type="term" value="C:cytoplasm"/>
    <property type="evidence" value="ECO:0007669"/>
    <property type="project" value="UniProtKB-SubCell"/>
</dbReference>
<evidence type="ECO:0000256" key="4">
    <source>
        <dbReference type="ARBA" id="ARBA00022490"/>
    </source>
</evidence>
<dbReference type="PANTHER" id="PTHR10853:SF0">
    <property type="entry name" value="PROTEIN PELOTA HOMOLOG"/>
    <property type="match status" value="1"/>
</dbReference>
<evidence type="ECO:0000313" key="14">
    <source>
        <dbReference type="Proteomes" id="UP001164286"/>
    </source>
</evidence>
<organism evidence="13 14">
    <name type="scientific">Dioszegia hungarica</name>
    <dbReference type="NCBI Taxonomy" id="4972"/>
    <lineage>
        <taxon>Eukaryota</taxon>
        <taxon>Fungi</taxon>
        <taxon>Dikarya</taxon>
        <taxon>Basidiomycota</taxon>
        <taxon>Agaricomycotina</taxon>
        <taxon>Tremellomycetes</taxon>
        <taxon>Tremellales</taxon>
        <taxon>Bulleribasidiaceae</taxon>
        <taxon>Dioszegia</taxon>
    </lineage>
</organism>
<evidence type="ECO:0000256" key="6">
    <source>
        <dbReference type="ARBA" id="ARBA00022723"/>
    </source>
</evidence>
<dbReference type="SUPFAM" id="SSF53137">
    <property type="entry name" value="Translational machinery components"/>
    <property type="match status" value="1"/>
</dbReference>
<dbReference type="NCBIfam" id="TIGR00111">
    <property type="entry name" value="pelota"/>
    <property type="match status" value="1"/>
</dbReference>
<dbReference type="InterPro" id="IPR038069">
    <property type="entry name" value="Pelota/DOM34_N"/>
</dbReference>
<dbReference type="SMART" id="SM01194">
    <property type="entry name" value="eRF1_1"/>
    <property type="match status" value="1"/>
</dbReference>
<keyword evidence="14" id="KW-1185">Reference proteome</keyword>
<dbReference type="GO" id="GO:0046872">
    <property type="term" value="F:metal ion binding"/>
    <property type="evidence" value="ECO:0007669"/>
    <property type="project" value="UniProtKB-KW"/>
</dbReference>
<evidence type="ECO:0000313" key="13">
    <source>
        <dbReference type="EMBL" id="KAI9639609.1"/>
    </source>
</evidence>
<dbReference type="Gene3D" id="3.30.420.60">
    <property type="entry name" value="eRF1 domain 2"/>
    <property type="match status" value="1"/>
</dbReference>
<dbReference type="AlphaFoldDB" id="A0AA38HHZ3"/>
<dbReference type="PANTHER" id="PTHR10853">
    <property type="entry name" value="PELOTA"/>
    <property type="match status" value="1"/>
</dbReference>
<keyword evidence="8" id="KW-0469">Meiosis</keyword>
<dbReference type="Pfam" id="PF26356">
    <property type="entry name" value="Pelota_N"/>
    <property type="match status" value="1"/>
</dbReference>
<dbReference type="InterPro" id="IPR042226">
    <property type="entry name" value="eFR1_2_sf"/>
</dbReference>
<dbReference type="InterPro" id="IPR005142">
    <property type="entry name" value="eRF1_3"/>
</dbReference>
<evidence type="ECO:0000256" key="9">
    <source>
        <dbReference type="ARBA" id="ARBA00023306"/>
    </source>
</evidence>
<evidence type="ECO:0000256" key="1">
    <source>
        <dbReference type="ARBA" id="ARBA00001968"/>
    </source>
</evidence>
<dbReference type="InterPro" id="IPR029064">
    <property type="entry name" value="Ribosomal_eL30-like_sf"/>
</dbReference>
<feature type="region of interest" description="Disordered" evidence="11">
    <location>
        <begin position="398"/>
        <end position="420"/>
    </location>
</feature>
<dbReference type="GO" id="GO:0032790">
    <property type="term" value="P:ribosome disassembly"/>
    <property type="evidence" value="ECO:0007669"/>
    <property type="project" value="TreeGrafter"/>
</dbReference>
<dbReference type="GO" id="GO:0071025">
    <property type="term" value="P:RNA surveillance"/>
    <property type="evidence" value="ECO:0007669"/>
    <property type="project" value="InterPro"/>
</dbReference>
<evidence type="ECO:0000256" key="3">
    <source>
        <dbReference type="ARBA" id="ARBA00009504"/>
    </source>
</evidence>
<keyword evidence="4 10" id="KW-0963">Cytoplasm</keyword>
<dbReference type="SUPFAM" id="SSF159065">
    <property type="entry name" value="Dom34/Pelota N-terminal domain-like"/>
    <property type="match status" value="1"/>
</dbReference>
<dbReference type="InterPro" id="IPR058547">
    <property type="entry name" value="Pelota_N"/>
</dbReference>
<dbReference type="Gene3D" id="2.30.30.870">
    <property type="entry name" value="Pelota, domain A"/>
    <property type="match status" value="1"/>
</dbReference>
<dbReference type="InterPro" id="IPR005141">
    <property type="entry name" value="eRF1_2"/>
</dbReference>
<dbReference type="FunFam" id="3.30.420.60:FF:000004">
    <property type="entry name" value="Protein DOM34 homolog"/>
    <property type="match status" value="1"/>
</dbReference>
<dbReference type="Pfam" id="PF03464">
    <property type="entry name" value="eRF1_2"/>
    <property type="match status" value="1"/>
</dbReference>
<comment type="caution">
    <text evidence="13">The sequence shown here is derived from an EMBL/GenBank/DDBJ whole genome shotgun (WGS) entry which is preliminary data.</text>
</comment>
<dbReference type="EMBL" id="JAKWFO010000001">
    <property type="protein sequence ID" value="KAI9639609.1"/>
    <property type="molecule type" value="Genomic_DNA"/>
</dbReference>
<dbReference type="GO" id="GO:1990533">
    <property type="term" value="C:Dom34-Hbs1 complex"/>
    <property type="evidence" value="ECO:0007669"/>
    <property type="project" value="UniProtKB-ARBA"/>
</dbReference>
<evidence type="ECO:0000256" key="8">
    <source>
        <dbReference type="ARBA" id="ARBA00023254"/>
    </source>
</evidence>
<dbReference type="Proteomes" id="UP001164286">
    <property type="component" value="Unassembled WGS sequence"/>
</dbReference>
<evidence type="ECO:0000256" key="10">
    <source>
        <dbReference type="RuleBase" id="RU362019"/>
    </source>
</evidence>
<dbReference type="FunFam" id="3.30.1330.30:FF:000008">
    <property type="entry name" value="Protein pelota homolog"/>
    <property type="match status" value="1"/>
</dbReference>
<dbReference type="Gene3D" id="3.30.1330.30">
    <property type="match status" value="1"/>
</dbReference>
<comment type="subcellular location">
    <subcellularLocation>
        <location evidence="2 10">Cytoplasm</location>
    </subcellularLocation>
</comment>
<keyword evidence="7" id="KW-0498">Mitosis</keyword>
<dbReference type="GO" id="GO:0051321">
    <property type="term" value="P:meiotic cell cycle"/>
    <property type="evidence" value="ECO:0007669"/>
    <property type="project" value="UniProtKB-KW"/>
</dbReference>
<evidence type="ECO:0000256" key="2">
    <source>
        <dbReference type="ARBA" id="ARBA00004496"/>
    </source>
</evidence>
<reference evidence="13" key="1">
    <citation type="journal article" date="2022" name="G3 (Bethesda)">
        <title>High quality genome of the basidiomycete yeast Dioszegia hungarica PDD-24b-2 isolated from cloud water.</title>
        <authorList>
            <person name="Jarrige D."/>
            <person name="Haridas S."/>
            <person name="Bleykasten-Grosshans C."/>
            <person name="Joly M."/>
            <person name="Nadalig T."/>
            <person name="Sancelme M."/>
            <person name="Vuilleumier S."/>
            <person name="Grigoriev I.V."/>
            <person name="Amato P."/>
            <person name="Bringel F."/>
        </authorList>
    </citation>
    <scope>NUCLEOTIDE SEQUENCE</scope>
    <source>
        <strain evidence="13">PDD-24b-2</strain>
    </source>
</reference>
<dbReference type="GO" id="GO:0070481">
    <property type="term" value="P:nuclear-transcribed mRNA catabolic process, non-stop decay"/>
    <property type="evidence" value="ECO:0007669"/>
    <property type="project" value="InterPro"/>
</dbReference>
<dbReference type="FunFam" id="2.30.30.870:FF:000001">
    <property type="entry name" value="Protein pelota homolog"/>
    <property type="match status" value="1"/>
</dbReference>
<evidence type="ECO:0000256" key="7">
    <source>
        <dbReference type="ARBA" id="ARBA00022776"/>
    </source>
</evidence>
<evidence type="ECO:0000256" key="5">
    <source>
        <dbReference type="ARBA" id="ARBA00022618"/>
    </source>
</evidence>
<dbReference type="Pfam" id="PF03465">
    <property type="entry name" value="eRF1_3"/>
    <property type="match status" value="1"/>
</dbReference>
<keyword evidence="6 10" id="KW-0479">Metal-binding</keyword>
<sequence>MKLVNKHVEKDGSGYVTLRPEDDEDMWHVYNLIAVGDEVRALAVRRVQTVSSTGSSDSYRVRVNLNLVVTKTTFASAASGSGGGGGTGVAEKKEPTASLQISGQVNNENEFVRLGAFHTLDLEANRDFRLIKATGWDSVALERITESTREGRGAEIGAVVMGEGTAAICLLSEHMTTVRQRIDMSVPRKRKGGTLGHDKAMDNFFKTVYDAILRLIPYQDLKAIVIASPGFTRESMYEYIFQQATLQSNKPLLASRTKWIKVHSNTPHVHSLVEALRAPEVAKTLQGAKFAREGLGLERFHKMLAQDELRAWYGPAHVSMAVDRGAVGTLLISDDLFRSADPATRTHYVEMVEAVRSRGGEALIFSSMHESGQQLNQYTGIAAVLTYPLDVEIAEMEEREEKERVEREKNGQVGEEEEEE</sequence>
<evidence type="ECO:0000256" key="11">
    <source>
        <dbReference type="SAM" id="MobiDB-lite"/>
    </source>
</evidence>
<dbReference type="GeneID" id="77728286"/>